<evidence type="ECO:0000313" key="5">
    <source>
        <dbReference type="Proteomes" id="UP001219518"/>
    </source>
</evidence>
<keyword evidence="1" id="KW-0862">Zinc</keyword>
<evidence type="ECO:0000256" key="1">
    <source>
        <dbReference type="PROSITE-ProRule" id="PRU00042"/>
    </source>
</evidence>
<evidence type="ECO:0000256" key="2">
    <source>
        <dbReference type="SAM" id="MobiDB-lite"/>
    </source>
</evidence>
<dbReference type="InterPro" id="IPR013087">
    <property type="entry name" value="Znf_C2H2_type"/>
</dbReference>
<proteinExistence type="predicted"/>
<dbReference type="PROSITE" id="PS50157">
    <property type="entry name" value="ZINC_FINGER_C2H2_2"/>
    <property type="match status" value="1"/>
</dbReference>
<evidence type="ECO:0000259" key="3">
    <source>
        <dbReference type="PROSITE" id="PS50157"/>
    </source>
</evidence>
<keyword evidence="1" id="KW-0863">Zinc-finger</keyword>
<dbReference type="Gene3D" id="3.30.160.60">
    <property type="entry name" value="Classic Zinc Finger"/>
    <property type="match status" value="1"/>
</dbReference>
<accession>A0AAE1H5Z3</accession>
<organism evidence="4 5">
    <name type="scientific">Frankliniella fusca</name>
    <dbReference type="NCBI Taxonomy" id="407009"/>
    <lineage>
        <taxon>Eukaryota</taxon>
        <taxon>Metazoa</taxon>
        <taxon>Ecdysozoa</taxon>
        <taxon>Arthropoda</taxon>
        <taxon>Hexapoda</taxon>
        <taxon>Insecta</taxon>
        <taxon>Pterygota</taxon>
        <taxon>Neoptera</taxon>
        <taxon>Paraneoptera</taxon>
        <taxon>Thysanoptera</taxon>
        <taxon>Terebrantia</taxon>
        <taxon>Thripoidea</taxon>
        <taxon>Thripidae</taxon>
        <taxon>Frankliniella</taxon>
    </lineage>
</organism>
<dbReference type="SMART" id="SM00355">
    <property type="entry name" value="ZnF_C2H2"/>
    <property type="match status" value="2"/>
</dbReference>
<feature type="region of interest" description="Disordered" evidence="2">
    <location>
        <begin position="13"/>
        <end position="40"/>
    </location>
</feature>
<keyword evidence="5" id="KW-1185">Reference proteome</keyword>
<gene>
    <name evidence="4" type="ORF">KUF71_005797</name>
</gene>
<dbReference type="InterPro" id="IPR036236">
    <property type="entry name" value="Znf_C2H2_sf"/>
</dbReference>
<reference evidence="4" key="1">
    <citation type="submission" date="2021-07" db="EMBL/GenBank/DDBJ databases">
        <authorList>
            <person name="Catto M.A."/>
            <person name="Jacobson A."/>
            <person name="Kennedy G."/>
            <person name="Labadie P."/>
            <person name="Hunt B.G."/>
            <person name="Srinivasan R."/>
        </authorList>
    </citation>
    <scope>NUCLEOTIDE SEQUENCE</scope>
    <source>
        <strain evidence="4">PL_HMW_Pooled</strain>
        <tissue evidence="4">Head</tissue>
    </source>
</reference>
<evidence type="ECO:0000313" key="4">
    <source>
        <dbReference type="EMBL" id="KAK3915490.1"/>
    </source>
</evidence>
<feature type="domain" description="C2H2-type" evidence="3">
    <location>
        <begin position="35"/>
        <end position="64"/>
    </location>
</feature>
<dbReference type="EMBL" id="JAHWGI010000440">
    <property type="protein sequence ID" value="KAK3915490.1"/>
    <property type="molecule type" value="Genomic_DNA"/>
</dbReference>
<dbReference type="AlphaFoldDB" id="A0AAE1H5Z3"/>
<dbReference type="GO" id="GO:0008270">
    <property type="term" value="F:zinc ion binding"/>
    <property type="evidence" value="ECO:0007669"/>
    <property type="project" value="UniProtKB-KW"/>
</dbReference>
<dbReference type="Pfam" id="PF00096">
    <property type="entry name" value="zf-C2H2"/>
    <property type="match status" value="2"/>
</dbReference>
<protein>
    <submittedName>
        <fullName evidence="4">Longitudinals lacking protein, isoforms A/B/D/L</fullName>
    </submittedName>
</protein>
<keyword evidence="1" id="KW-0479">Metal-binding</keyword>
<comment type="caution">
    <text evidence="4">The sequence shown here is derived from an EMBL/GenBank/DDBJ whole genome shotgun (WGS) entry which is preliminary data.</text>
</comment>
<reference evidence="4" key="2">
    <citation type="journal article" date="2023" name="BMC Genomics">
        <title>Pest status, molecular evolution, and epigenetic factors derived from the genome assembly of Frankliniella fusca, a thysanopteran phytovirus vector.</title>
        <authorList>
            <person name="Catto M.A."/>
            <person name="Labadie P.E."/>
            <person name="Jacobson A.L."/>
            <person name="Kennedy G.G."/>
            <person name="Srinivasan R."/>
            <person name="Hunt B.G."/>
        </authorList>
    </citation>
    <scope>NUCLEOTIDE SEQUENCE</scope>
    <source>
        <strain evidence="4">PL_HMW_Pooled</strain>
    </source>
</reference>
<dbReference type="Proteomes" id="UP001219518">
    <property type="component" value="Unassembled WGS sequence"/>
</dbReference>
<name>A0AAE1H5Z3_9NEOP</name>
<dbReference type="SUPFAM" id="SSF57667">
    <property type="entry name" value="beta-beta-alpha zinc fingers"/>
    <property type="match status" value="1"/>
</dbReference>
<sequence length="97" mass="11142">MRTAFFFQWSVSQAQGPRVRRRSAEPGSGSEPHAHPCPNPNCGAVYSLRRNLQRHLRLECGQEPRFKCPVCGFRSKRRNNLHNHMLVRHPDAPLPAM</sequence>